<protein>
    <submittedName>
        <fullName evidence="1">Uncharacterized protein</fullName>
    </submittedName>
</protein>
<gene>
    <name evidence="1" type="ORF">QAD02_015820</name>
</gene>
<dbReference type="EMBL" id="CM056742">
    <property type="protein sequence ID" value="KAJ8680033.1"/>
    <property type="molecule type" value="Genomic_DNA"/>
</dbReference>
<name>A0ACC2P9D0_9HYME</name>
<proteinExistence type="predicted"/>
<keyword evidence="2" id="KW-1185">Reference proteome</keyword>
<sequence>MDPLQIFENFKLDTLDEYWSNEVWTREFLSFPDPPVEYSILLGSEDMEASLKETVRTVKEWINQNKQDDEEENGRVEVSWQTLVALNINIRGLLAVLGYLMKTGQAAGADEDSRQACLASASLYFTLLSIPGSSTFQVFHPNLYQWAIETLKMCEHLVEVKKARYTDYEALYGDDRGDGLLQSEKKTLVCGLNSILFELIKMLETFYMKYQVRSLEMTVTSLVDLTKLETDINHFRSKSHRPCVASKTTLSYNAYVALKELCDPRHGAKEDTIRLILKYLMPHLCANHLDMTPKAVNIVWDTTIDFVKNLLDSSELSGDLGFEILVQQLLFKCPDRSEPRQKQAGVVAKLINSSTAGVFIKSIGDLIKFAFNEKIPYRIFAQEVIAKLLTEMCGDTCDDTDEDRERVKKILIATALCRSVDCSSMVRGKAMSLIESIVNNGKMTARDFLDMSNENKPFPGVKQLLDALESDLDPLPGPKTFSTLLLARIEDERALVRRSAIHALESLVTHFPPLLGEIVPVIGRHCRDPALTVRKDAVHSLANLLQKHPSNEELLEEYVKSALPRAYDVENKVQEKVLETVQLMVLDQMKAFSETNNEEECLAWKIIRRITNGKMRKNLSKICESWVKNQIITKPLMIKIQSHIDTDHDLEAWILLLALAENTELRNLEEYYENYEKIFESNDFVSSIKIEVLRHSWRSLGKDLLKKMYKHIFECLCSFQVCLESISVCVDILGFMTKHLHKSRSEDLMNSHVIELIRLSEAQIEQLTEESEPISDEVINIYLKAMNTLGHASFLCSESVSESTLNIVQGILLDCQTLETSVECIERLKAAGIVLVGQQAMRDRDFAQQIMPILGQFMRRQSTSESPAQAAIRINAVKALADLCIRFTALVEPYLSDMCICMKDPNSMTKNKFHDRRVKKKEKDALTLPGQKNQKQRRIIYDFMLEHLDPPNKLKILTKLNFEVFEGISEKFINVKQVEGAGVLRDVLYIISNDRMQASFGTKMQDDESQDDTTVEHPMTNAINVIVEGMKKFKFTVMLPTLIKLKQFLSSAKSPLLVDVSKFFIKFLSEFNKDQLAEIYDEHPNLKKEIDRDIELYGRRPDASSSDSEEEIVPAEATGTQENTNVLVRDKDAVNNSETPVTEVTRTPKKRKLSATPRKIHDIHLVNGPRIVLRRLSTLTYPGVTEWKSPPRETRCSINSDPEPSTSSGISVSSQSPTDDIGTLSPDFSEPEISSTPKPKKIARLCREIDVQSS</sequence>
<comment type="caution">
    <text evidence="1">The sequence shown here is derived from an EMBL/GenBank/DDBJ whole genome shotgun (WGS) entry which is preliminary data.</text>
</comment>
<accession>A0ACC2P9D0</accession>
<evidence type="ECO:0000313" key="2">
    <source>
        <dbReference type="Proteomes" id="UP001239111"/>
    </source>
</evidence>
<reference evidence="1" key="1">
    <citation type="submission" date="2023-04" db="EMBL/GenBank/DDBJ databases">
        <title>A chromosome-level genome assembly of the parasitoid wasp Eretmocerus hayati.</title>
        <authorList>
            <person name="Zhong Y."/>
            <person name="Liu S."/>
            <person name="Liu Y."/>
        </authorList>
    </citation>
    <scope>NUCLEOTIDE SEQUENCE</scope>
    <source>
        <strain evidence="1">ZJU_SS_LIU_2023</strain>
    </source>
</reference>
<organism evidence="1 2">
    <name type="scientific">Eretmocerus hayati</name>
    <dbReference type="NCBI Taxonomy" id="131215"/>
    <lineage>
        <taxon>Eukaryota</taxon>
        <taxon>Metazoa</taxon>
        <taxon>Ecdysozoa</taxon>
        <taxon>Arthropoda</taxon>
        <taxon>Hexapoda</taxon>
        <taxon>Insecta</taxon>
        <taxon>Pterygota</taxon>
        <taxon>Neoptera</taxon>
        <taxon>Endopterygota</taxon>
        <taxon>Hymenoptera</taxon>
        <taxon>Apocrita</taxon>
        <taxon>Proctotrupomorpha</taxon>
        <taxon>Chalcidoidea</taxon>
        <taxon>Aphelinidae</taxon>
        <taxon>Aphelininae</taxon>
        <taxon>Eretmocerus</taxon>
    </lineage>
</organism>
<evidence type="ECO:0000313" key="1">
    <source>
        <dbReference type="EMBL" id="KAJ8680033.1"/>
    </source>
</evidence>
<dbReference type="Proteomes" id="UP001239111">
    <property type="component" value="Chromosome 2"/>
</dbReference>